<dbReference type="EMBL" id="JACJIP010000034">
    <property type="protein sequence ID" value="MBA9087702.1"/>
    <property type="molecule type" value="Genomic_DNA"/>
</dbReference>
<sequence>MNILTDNYKLASLNNDEQAVTVIQEAEATINRITGNKITLIAYEKTENEGSK</sequence>
<keyword evidence="2" id="KW-1185">Reference proteome</keyword>
<proteinExistence type="predicted"/>
<accession>A0A7W3SWV9</accession>
<dbReference type="Proteomes" id="UP000567067">
    <property type="component" value="Unassembled WGS sequence"/>
</dbReference>
<gene>
    <name evidence="1" type="ORF">FHR92_004187</name>
</gene>
<dbReference type="RefSeq" id="WP_182538799.1">
    <property type="nucleotide sequence ID" value="NZ_JACJIP010000034.1"/>
</dbReference>
<comment type="caution">
    <text evidence="1">The sequence shown here is derived from an EMBL/GenBank/DDBJ whole genome shotgun (WGS) entry which is preliminary data.</text>
</comment>
<reference evidence="1 2" key="1">
    <citation type="submission" date="2020-08" db="EMBL/GenBank/DDBJ databases">
        <title>Genomic Encyclopedia of Type Strains, Phase III (KMG-III): the genomes of soil and plant-associated and newly described type strains.</title>
        <authorList>
            <person name="Whitman W."/>
        </authorList>
    </citation>
    <scope>NUCLEOTIDE SEQUENCE [LARGE SCALE GENOMIC DNA]</scope>
    <source>
        <strain evidence="1 2">CECT 8693</strain>
    </source>
</reference>
<dbReference type="AlphaFoldDB" id="A0A7W3SWV9"/>
<organism evidence="1 2">
    <name type="scientific">Fontibacillus solani</name>
    <dbReference type="NCBI Taxonomy" id="1572857"/>
    <lineage>
        <taxon>Bacteria</taxon>
        <taxon>Bacillati</taxon>
        <taxon>Bacillota</taxon>
        <taxon>Bacilli</taxon>
        <taxon>Bacillales</taxon>
        <taxon>Paenibacillaceae</taxon>
        <taxon>Fontibacillus</taxon>
    </lineage>
</organism>
<evidence type="ECO:0000313" key="2">
    <source>
        <dbReference type="Proteomes" id="UP000567067"/>
    </source>
</evidence>
<protein>
    <submittedName>
        <fullName evidence="1">Uncharacterized protein</fullName>
    </submittedName>
</protein>
<evidence type="ECO:0000313" key="1">
    <source>
        <dbReference type="EMBL" id="MBA9087702.1"/>
    </source>
</evidence>
<name>A0A7W3SWV9_9BACL</name>